<dbReference type="EMBL" id="MKIN01000020">
    <property type="protein sequence ID" value="OLP51031.1"/>
    <property type="molecule type" value="Genomic_DNA"/>
</dbReference>
<accession>A0A1Q9A919</accession>
<name>A0A1Q9A919_9HYPH</name>
<dbReference type="FunFam" id="2.30.180.10:FF:000019">
    <property type="entry name" value="Cell surface lipoprotein"/>
    <property type="match status" value="1"/>
</dbReference>
<reference evidence="3 6" key="2">
    <citation type="submission" date="2020-08" db="EMBL/GenBank/DDBJ databases">
        <title>Genomic Encyclopedia of Type Strains, Phase IV (KMG-IV): sequencing the most valuable type-strain genomes for metagenomic binning, comparative biology and taxonomic classification.</title>
        <authorList>
            <person name="Goeker M."/>
        </authorList>
    </citation>
    <scope>NUCLEOTIDE SEQUENCE [LARGE SCALE GENOMIC DNA]</scope>
    <source>
        <strain evidence="3 6">DSM 100021</strain>
    </source>
</reference>
<evidence type="ECO:0000259" key="2">
    <source>
        <dbReference type="PROSITE" id="PS50213"/>
    </source>
</evidence>
<protein>
    <submittedName>
        <fullName evidence="3 4">Fasciclin</fullName>
    </submittedName>
</protein>
<dbReference type="GO" id="GO:0005615">
    <property type="term" value="C:extracellular space"/>
    <property type="evidence" value="ECO:0007669"/>
    <property type="project" value="TreeGrafter"/>
</dbReference>
<keyword evidence="5" id="KW-1185">Reference proteome</keyword>
<dbReference type="Proteomes" id="UP000185598">
    <property type="component" value="Unassembled WGS sequence"/>
</dbReference>
<dbReference type="SMART" id="SM00554">
    <property type="entry name" value="FAS1"/>
    <property type="match status" value="1"/>
</dbReference>
<evidence type="ECO:0000313" key="6">
    <source>
        <dbReference type="Proteomes" id="UP000544107"/>
    </source>
</evidence>
<feature type="signal peptide" evidence="1">
    <location>
        <begin position="1"/>
        <end position="24"/>
    </location>
</feature>
<dbReference type="OrthoDB" id="9800666at2"/>
<keyword evidence="1" id="KW-0732">Signal</keyword>
<evidence type="ECO:0000256" key="1">
    <source>
        <dbReference type="SAM" id="SignalP"/>
    </source>
</evidence>
<dbReference type="SUPFAM" id="SSF82153">
    <property type="entry name" value="FAS1 domain"/>
    <property type="match status" value="1"/>
</dbReference>
<dbReference type="InterPro" id="IPR036378">
    <property type="entry name" value="FAS1_dom_sf"/>
</dbReference>
<dbReference type="RefSeq" id="WP_075613735.1">
    <property type="nucleotide sequence ID" value="NZ_JACIED010000005.1"/>
</dbReference>
<dbReference type="Proteomes" id="UP000544107">
    <property type="component" value="Unassembled WGS sequence"/>
</dbReference>
<dbReference type="PROSITE" id="PS50213">
    <property type="entry name" value="FAS1"/>
    <property type="match status" value="1"/>
</dbReference>
<dbReference type="PANTHER" id="PTHR10900:SF77">
    <property type="entry name" value="FI19380P1"/>
    <property type="match status" value="1"/>
</dbReference>
<evidence type="ECO:0000313" key="3">
    <source>
        <dbReference type="EMBL" id="MBB4009424.1"/>
    </source>
</evidence>
<dbReference type="InterPro" id="IPR000782">
    <property type="entry name" value="FAS1_domain"/>
</dbReference>
<evidence type="ECO:0000313" key="5">
    <source>
        <dbReference type="Proteomes" id="UP000185598"/>
    </source>
</evidence>
<comment type="caution">
    <text evidence="4">The sequence shown here is derived from an EMBL/GenBank/DDBJ whole genome shotgun (WGS) entry which is preliminary data.</text>
</comment>
<dbReference type="EMBL" id="JACIED010000005">
    <property type="protein sequence ID" value="MBB4009424.1"/>
    <property type="molecule type" value="Genomic_DNA"/>
</dbReference>
<dbReference type="Pfam" id="PF02469">
    <property type="entry name" value="Fasciclin"/>
    <property type="match status" value="1"/>
</dbReference>
<dbReference type="STRING" id="887144.BJF91_07330"/>
<proteinExistence type="predicted"/>
<reference evidence="4 5" key="1">
    <citation type="submission" date="2016-09" db="EMBL/GenBank/DDBJ databases">
        <title>Rhizobium oryziradicis sp. nov., isolated from the root of rice.</title>
        <authorList>
            <person name="Zhao J."/>
            <person name="Zhang X."/>
        </authorList>
    </citation>
    <scope>NUCLEOTIDE SEQUENCE [LARGE SCALE GENOMIC DNA]</scope>
    <source>
        <strain evidence="4 5">14971</strain>
    </source>
</reference>
<organism evidence="4 5">
    <name type="scientific">Allorhizobium taibaishanense</name>
    <dbReference type="NCBI Taxonomy" id="887144"/>
    <lineage>
        <taxon>Bacteria</taxon>
        <taxon>Pseudomonadati</taxon>
        <taxon>Pseudomonadota</taxon>
        <taxon>Alphaproteobacteria</taxon>
        <taxon>Hyphomicrobiales</taxon>
        <taxon>Rhizobiaceae</taxon>
        <taxon>Rhizobium/Agrobacterium group</taxon>
        <taxon>Allorhizobium</taxon>
    </lineage>
</organism>
<sequence length="185" mass="19377">MTKTTLRLLAAASIIAAGSAVAFAKNPMVGGAAMYENKNIVENAVNSKDHTTLVAAVKAAGLVETLEGKGPFTVFAPTNEAFEKLPKGTVETLLKPENKEKLTKILTCHVVAADAMSTAIEKMIKDDGGEHDVKTVGGCVLKAKESKGKITLTDENGGVAHVTIADVKQSNGVIHVIDKVLLPKM</sequence>
<dbReference type="AlphaFoldDB" id="A0A1Q9A919"/>
<dbReference type="PANTHER" id="PTHR10900">
    <property type="entry name" value="PERIOSTIN-RELATED"/>
    <property type="match status" value="1"/>
</dbReference>
<dbReference type="Gene3D" id="2.30.180.10">
    <property type="entry name" value="FAS1 domain"/>
    <property type="match status" value="1"/>
</dbReference>
<dbReference type="InterPro" id="IPR050904">
    <property type="entry name" value="Adhesion/Biosynth-related"/>
</dbReference>
<evidence type="ECO:0000313" key="4">
    <source>
        <dbReference type="EMBL" id="OLP51031.1"/>
    </source>
</evidence>
<feature type="domain" description="FAS1" evidence="2">
    <location>
        <begin position="37"/>
        <end position="181"/>
    </location>
</feature>
<gene>
    <name evidence="4" type="ORF">BJF91_07330</name>
    <name evidence="3" type="ORF">GGQ71_003712</name>
</gene>
<feature type="chain" id="PRO_5044564411" evidence="1">
    <location>
        <begin position="25"/>
        <end position="185"/>
    </location>
</feature>